<protein>
    <recommendedName>
        <fullName evidence="3">HK97 gp10 family phage protein</fullName>
    </recommendedName>
</protein>
<dbReference type="RefSeq" id="WP_249293794.1">
    <property type="nucleotide sequence ID" value="NZ_JACRSV010000001.1"/>
</dbReference>
<gene>
    <name evidence="1" type="ORF">H8710_02305</name>
</gene>
<evidence type="ECO:0000313" key="1">
    <source>
        <dbReference type="EMBL" id="MBC8558896.1"/>
    </source>
</evidence>
<proteinExistence type="predicted"/>
<reference evidence="1" key="1">
    <citation type="submission" date="2020-08" db="EMBL/GenBank/DDBJ databases">
        <title>Genome public.</title>
        <authorList>
            <person name="Liu C."/>
            <person name="Sun Q."/>
        </authorList>
    </citation>
    <scope>NUCLEOTIDE SEQUENCE</scope>
    <source>
        <strain evidence="1">NSJ-33</strain>
    </source>
</reference>
<dbReference type="Proteomes" id="UP000610760">
    <property type="component" value="Unassembled WGS sequence"/>
</dbReference>
<evidence type="ECO:0008006" key="3">
    <source>
        <dbReference type="Google" id="ProtNLM"/>
    </source>
</evidence>
<keyword evidence="2" id="KW-1185">Reference proteome</keyword>
<accession>A0A926E457</accession>
<organism evidence="1 2">
    <name type="scientific">Fumia xinanensis</name>
    <dbReference type="NCBI Taxonomy" id="2763659"/>
    <lineage>
        <taxon>Bacteria</taxon>
        <taxon>Bacillati</taxon>
        <taxon>Bacillota</taxon>
        <taxon>Clostridia</taxon>
        <taxon>Eubacteriales</taxon>
        <taxon>Oscillospiraceae</taxon>
        <taxon>Fumia</taxon>
    </lineage>
</organism>
<dbReference type="EMBL" id="JACRSV010000001">
    <property type="protein sequence ID" value="MBC8558896.1"/>
    <property type="molecule type" value="Genomic_DNA"/>
</dbReference>
<comment type="caution">
    <text evidence="1">The sequence shown here is derived from an EMBL/GenBank/DDBJ whole genome shotgun (WGS) entry which is preliminary data.</text>
</comment>
<name>A0A926E457_9FIRM</name>
<evidence type="ECO:0000313" key="2">
    <source>
        <dbReference type="Proteomes" id="UP000610760"/>
    </source>
</evidence>
<dbReference type="AlphaFoldDB" id="A0A926E457"/>
<sequence>MIDIEVVCKTKGSGLNGIINGLVQAAGKGIETALENTANYAYRLKNVASGESNQGIKVEIVKVQNAEVGGRVYTDFFHAGFLEFGTGIYMDSESPGHISEKAAAGLPWFVHEDMADLSGYNFPVAETPEGDRYYMIRGTHPHPFMRPAAFAMRDNNIGAVAEAIRELIESVVNG</sequence>